<dbReference type="OrthoDB" id="516973at2"/>
<organism evidence="1 2">
    <name type="scientific">Agromyces protaetiae</name>
    <dbReference type="NCBI Taxonomy" id="2509455"/>
    <lineage>
        <taxon>Bacteria</taxon>
        <taxon>Bacillati</taxon>
        <taxon>Actinomycetota</taxon>
        <taxon>Actinomycetes</taxon>
        <taxon>Micrococcales</taxon>
        <taxon>Microbacteriaceae</taxon>
        <taxon>Agromyces</taxon>
    </lineage>
</organism>
<gene>
    <name evidence="1" type="ORF">ET445_00320</name>
</gene>
<dbReference type="KEGG" id="agf:ET445_00320"/>
<keyword evidence="2" id="KW-1185">Reference proteome</keyword>
<dbReference type="RefSeq" id="WP_129187806.1">
    <property type="nucleotide sequence ID" value="NZ_CP035491.1"/>
</dbReference>
<protein>
    <submittedName>
        <fullName evidence="1">Uncharacterized protein</fullName>
    </submittedName>
</protein>
<accession>A0A4P6FAM7</accession>
<name>A0A4P6FAM7_9MICO</name>
<sequence>MPEIDARFAAAMANVFAPAATLGVPARDVLGLFDPALDDGIDVGAHLNESLASIRVLRTRDLVDVTFRFSGLALRVDERGGRFLVRRGRAAAFLIADFGPQHLYEQAFFEAGGDASDFLKNPLAQQRAGVPPTSGTPARDVLSKAILARSSRLVFTVTGQRIPYSSAGLLAAMRVLPLSVVPHASPPPIILDWREVSGVVSVVRPDRLTAIDRAIAGVRLAHTADIVQARFGTASAVSAVFDDLSPIDWYTPSIELRPPSPRPPEQTETAIELPWRLQLSPHSRGAFAHSLDEVEHDERVELWHTRLGTRIGQVDEAAAVEASEAIPAPVNESDPGARTVRAIWTRDYDRATDAADESRAKKIAVDAAADLANPQPFRGSLSPRDRRQLVHLTSDFRWPKSTGEDRWEPRAFRADALMLTSLGGWLSGTMQIPGAVPAGLSIEEWTHRATMARDQYVKVVYQGVLLPFGHRAALVKVTERLLRDGVARLIQRLFVIVKQPERSFRASGVPALDHRMPFGWVRIVTPGTPPLALPSQIAGVVGGSAFVPSIPTADAVGAGGDPPTGTAPFRFRMVASDVEHGLVEFEGPLVFVEKTVLDQSAGATAAASLAALNGAVPTFDLRGQRIAYAPHGDPDDTTLSTASARFVSEPDPGTAERYTNFVLPRLQVTNAVVPAMSAFTGQNGPVPLRYPQVFADHGLDTAGRNRGELFLEVSNASGGTATAPKPMDFAKQSDRSGGFLAPSVAINSLARRLGPVGGAVAALDQNPAGFDAGSMFPPDMAKLFGILSLRDLLPDAGSPLPKFATQAVDTVVTIQTAIVRLQQLDPVAALAGQAQAIQDAAGSLVDRIEALADAVAALGADPAASPDLDGILGDLGAAARTLADGWNGFAPSLGLPRAHVEQLEGVIRKLSDLSDDVTAVAKAVEAFFRGELLPQSIDARLEWSTELTAWPPGASVFEPKGDRTLRLVAETSAPLRPGGTPTALVSCSLPPFELRLVGPDAVILIRFEVMEFSMQAGRKPDVNVVLGDEKGIEFAGALKFVETLKDIIPFDGFSDPPYLDVSPSGLTAGFDLAIPDLAVGIFALTNITFGAEISVPFIGESLEFRFFFATREDPFRLQVAFFAGGGFLAITLTPKGMRVIEAAFEFGAQVALSFVVASGSVSVMAGIYFRLEVIDDDNQSVTLTGYFRARGEVDVLGLISASIEIYLELTYKEVTAGGQKQSKAYGKASITIEVSVCFLSFSVTASCEKQFSGSKGDPTFADMLGGYVDAQQVTRDPWAEYCDAFAVEPA</sequence>
<dbReference type="Proteomes" id="UP000291259">
    <property type="component" value="Chromosome"/>
</dbReference>
<evidence type="ECO:0000313" key="1">
    <source>
        <dbReference type="EMBL" id="QAY72003.1"/>
    </source>
</evidence>
<reference evidence="1 2" key="1">
    <citation type="submission" date="2019-01" db="EMBL/GenBank/DDBJ databases">
        <title>Genome sequencing of strain FW100M-8.</title>
        <authorList>
            <person name="Heo J."/>
            <person name="Kim S.-J."/>
            <person name="Kim J.-S."/>
            <person name="Hong S.-B."/>
            <person name="Kwon S.-W."/>
        </authorList>
    </citation>
    <scope>NUCLEOTIDE SEQUENCE [LARGE SCALE GENOMIC DNA]</scope>
    <source>
        <strain evidence="1 2">FW100M-8</strain>
    </source>
</reference>
<evidence type="ECO:0000313" key="2">
    <source>
        <dbReference type="Proteomes" id="UP000291259"/>
    </source>
</evidence>
<dbReference type="EMBL" id="CP035491">
    <property type="protein sequence ID" value="QAY72003.1"/>
    <property type="molecule type" value="Genomic_DNA"/>
</dbReference>
<proteinExistence type="predicted"/>